<sequence>MFVFLPFFFLFEFCPLGKMIASSSQSITPLAPQVSASSSSSYSSSSSSSSSSIFFFFLVLLSSPSSSS</sequence>
<organismHost>
    <name type="scientific">Crustacea</name>
    <name type="common">crustaceans</name>
    <dbReference type="NCBI Taxonomy" id="6657"/>
</organismHost>
<reference evidence="1" key="1">
    <citation type="submission" date="2017-11" db="EMBL/GenBank/DDBJ databases">
        <authorList>
            <person name="Parrilla Taylor D.P."/>
            <person name="Vibanco-Perez N."/>
            <person name="Duran-Avelar Md.J."/>
            <person name="Gomez-Gil B."/>
            <person name="Llera-Herrera R."/>
            <person name="Vazquez-Juarez R."/>
        </authorList>
    </citation>
    <scope>NUCLEOTIDE SEQUENCE</scope>
    <source>
        <strain evidence="1">LG</strain>
    </source>
</reference>
<protein>
    <submittedName>
        <fullName evidence="1">Wsv048</fullName>
    </submittedName>
</protein>
<organism evidence="1">
    <name type="scientific">White spot syndrome virus</name>
    <name type="common">WSSV</name>
    <name type="synonym">White spot bacilliform virus</name>
    <dbReference type="NCBI Taxonomy" id="92652"/>
    <lineage>
        <taxon>Viruses</taxon>
        <taxon>Viruses incertae sedis</taxon>
        <taxon>Naldaviricetes</taxon>
        <taxon>Nimaviridae</taxon>
        <taxon>Whispovirus</taxon>
        <taxon>White spot syndrome virus</taxon>
    </lineage>
</organism>
<accession>A0A2U9GGV9</accession>
<evidence type="ECO:0000313" key="1">
    <source>
        <dbReference type="EMBL" id="AWQ63627.1"/>
    </source>
</evidence>
<gene>
    <name evidence="1" type="primary">48</name>
</gene>
<name>A0A2U9GGV9_WSSV</name>
<proteinExistence type="predicted"/>
<dbReference type="EMBL" id="MG432482">
    <property type="protein sequence ID" value="AWQ63627.1"/>
    <property type="molecule type" value="Genomic_DNA"/>
</dbReference>
<reference evidence="1" key="2">
    <citation type="journal article" name="FEMS Microbiol. Lett.">
        <title>Molecular variability and genetic structure of white spot syndrome virus strains from northwest Mexico based on the analysis of genomes.</title>
        <authorList>
            <person name="Parrilla-Taylor D.P."/>
            <person name="Vibanco-Perez N."/>
            <person name="Duran-Avelar M.J."/>
            <person name="Gomez-Gil B."/>
            <person name="Llera-Herrera R."/>
            <person name="Vazquez-Juarez R."/>
        </authorList>
    </citation>
    <scope>NUCLEOTIDE SEQUENCE</scope>
    <source>
        <strain evidence="1">LG</strain>
    </source>
</reference>